<reference evidence="1" key="1">
    <citation type="submission" date="2023-06" db="EMBL/GenBank/DDBJ databases">
        <authorList>
            <person name="Kurt Z."/>
        </authorList>
    </citation>
    <scope>NUCLEOTIDE SEQUENCE</scope>
</reference>
<keyword evidence="3" id="KW-1185">Reference proteome</keyword>
<proteinExistence type="predicted"/>
<evidence type="ECO:0000313" key="2">
    <source>
        <dbReference type="EMBL" id="CAL6063316.1"/>
    </source>
</evidence>
<comment type="caution">
    <text evidence="1">The sequence shown here is derived from an EMBL/GenBank/DDBJ whole genome shotgun (WGS) entry which is preliminary data.</text>
</comment>
<accession>A0AA86NGK9</accession>
<protein>
    <submittedName>
        <fullName evidence="2">Hypothetical_protein</fullName>
    </submittedName>
</protein>
<evidence type="ECO:0000313" key="3">
    <source>
        <dbReference type="Proteomes" id="UP001642409"/>
    </source>
</evidence>
<evidence type="ECO:0000313" key="1">
    <source>
        <dbReference type="EMBL" id="CAI9918738.1"/>
    </source>
</evidence>
<gene>
    <name evidence="2" type="ORF">HINF_LOCUS50815</name>
    <name evidence="1" type="ORF">HINF_LOCUS6383</name>
</gene>
<name>A0AA86NGK9_9EUKA</name>
<dbReference type="AlphaFoldDB" id="A0AA86NGK9"/>
<dbReference type="EMBL" id="CAXDID020000245">
    <property type="protein sequence ID" value="CAL6063316.1"/>
    <property type="molecule type" value="Genomic_DNA"/>
</dbReference>
<dbReference type="EMBL" id="CATOUU010000166">
    <property type="protein sequence ID" value="CAI9918738.1"/>
    <property type="molecule type" value="Genomic_DNA"/>
</dbReference>
<dbReference type="Proteomes" id="UP001642409">
    <property type="component" value="Unassembled WGS sequence"/>
</dbReference>
<sequence length="115" mass="13735">MNILYLLILETQIYLIQVQRRVRQMPERSRTIQKTNWKTTSRIPRKLGSRIHRSLQPAVLSVRKTEGTGQVRDKFYMSGTNITYFKTQQQCQKLQYTQIQTNYIYQSIGQKCFLD</sequence>
<reference evidence="2 3" key="2">
    <citation type="submission" date="2024-07" db="EMBL/GenBank/DDBJ databases">
        <authorList>
            <person name="Akdeniz Z."/>
        </authorList>
    </citation>
    <scope>NUCLEOTIDE SEQUENCE [LARGE SCALE GENOMIC DNA]</scope>
</reference>
<organism evidence="1">
    <name type="scientific">Hexamita inflata</name>
    <dbReference type="NCBI Taxonomy" id="28002"/>
    <lineage>
        <taxon>Eukaryota</taxon>
        <taxon>Metamonada</taxon>
        <taxon>Diplomonadida</taxon>
        <taxon>Hexamitidae</taxon>
        <taxon>Hexamitinae</taxon>
        <taxon>Hexamita</taxon>
    </lineage>
</organism>